<evidence type="ECO:0000313" key="1">
    <source>
        <dbReference type="EMBL" id="RYQ09083.1"/>
    </source>
</evidence>
<proteinExistence type="predicted"/>
<dbReference type="RefSeq" id="WP_129897882.1">
    <property type="nucleotide sequence ID" value="NZ_RYUH01000013.1"/>
</dbReference>
<evidence type="ECO:0000313" key="2">
    <source>
        <dbReference type="Proteomes" id="UP000292568"/>
    </source>
</evidence>
<gene>
    <name evidence="1" type="ORF">PG2093B_1367</name>
</gene>
<dbReference type="AlphaFoldDB" id="A0A4Q5A1I9"/>
<organism evidence="1 2">
    <name type="scientific">Bifidobacterium pseudolongum subsp. globosum</name>
    <dbReference type="NCBI Taxonomy" id="1690"/>
    <lineage>
        <taxon>Bacteria</taxon>
        <taxon>Bacillati</taxon>
        <taxon>Actinomycetota</taxon>
        <taxon>Actinomycetes</taxon>
        <taxon>Bifidobacteriales</taxon>
        <taxon>Bifidobacteriaceae</taxon>
        <taxon>Bifidobacterium</taxon>
    </lineage>
</organism>
<protein>
    <submittedName>
        <fullName evidence="1">Uncharacterized protein</fullName>
    </submittedName>
</protein>
<sequence length="87" mass="9874">MTNNYNDSTSSLAELVREYVRLIDRINHEHAADVLRDLDSGELMIALGTGIFYAREVALMCRPICSLRPVENLIQKTAMRLRHTAIS</sequence>
<dbReference type="Proteomes" id="UP000292568">
    <property type="component" value="Unassembled WGS sequence"/>
</dbReference>
<dbReference type="EMBL" id="RYUH01000013">
    <property type="protein sequence ID" value="RYQ09083.1"/>
    <property type="molecule type" value="Genomic_DNA"/>
</dbReference>
<reference evidence="1 2" key="1">
    <citation type="submission" date="2018-12" db="EMBL/GenBank/DDBJ databases">
        <title>Unveiling genomic diversity among members of the Bifidobacterium pseudolongum species, a widely distributed gut commensal of the animal kingdom.</title>
        <authorList>
            <person name="Lugli G.A."/>
            <person name="Duranti S."/>
            <person name="Albert K."/>
            <person name="Mancabelli L."/>
            <person name="Napoli S."/>
            <person name="Viappiani A."/>
            <person name="Anzalone R."/>
            <person name="Longhi G."/>
            <person name="Milani C."/>
            <person name="Turroni F."/>
            <person name="Alessandri G."/>
            <person name="Sela D.A."/>
            <person name="Van Sinderen D."/>
            <person name="Ventura M."/>
        </authorList>
    </citation>
    <scope>NUCLEOTIDE SEQUENCE [LARGE SCALE GENOMIC DNA]</scope>
    <source>
        <strain evidence="1 2">2093B</strain>
    </source>
</reference>
<comment type="caution">
    <text evidence="1">The sequence shown here is derived from an EMBL/GenBank/DDBJ whole genome shotgun (WGS) entry which is preliminary data.</text>
</comment>
<name>A0A4Q5A1I9_9BIFI</name>
<accession>A0A4Q5A1I9</accession>